<dbReference type="EMBL" id="JAIFRP010004408">
    <property type="protein sequence ID" value="KAK2576134.1"/>
    <property type="molecule type" value="Genomic_DNA"/>
</dbReference>
<dbReference type="AlphaFoldDB" id="A0AAD9RAG1"/>
<reference evidence="1" key="2">
    <citation type="journal article" date="2023" name="Commun. Biol.">
        <title>Intrasexual cuticular hydrocarbon dimorphism in a wasp sheds light on hydrocarbon biosynthesis genes in Hymenoptera.</title>
        <authorList>
            <person name="Moris V.C."/>
            <person name="Podsiadlowski L."/>
            <person name="Martin S."/>
            <person name="Oeyen J.P."/>
            <person name="Donath A."/>
            <person name="Petersen M."/>
            <person name="Wilbrandt J."/>
            <person name="Misof B."/>
            <person name="Liedtke D."/>
            <person name="Thamm M."/>
            <person name="Scheiner R."/>
            <person name="Schmitt T."/>
            <person name="Niehuis O."/>
        </authorList>
    </citation>
    <scope>NUCLEOTIDE SEQUENCE</scope>
    <source>
        <strain evidence="1">GBR_01_08_01A</strain>
    </source>
</reference>
<protein>
    <submittedName>
        <fullName evidence="1">Uncharacterized protein</fullName>
    </submittedName>
</protein>
<evidence type="ECO:0000313" key="2">
    <source>
        <dbReference type="Proteomes" id="UP001258017"/>
    </source>
</evidence>
<name>A0AAD9RAG1_9HYME</name>
<dbReference type="Proteomes" id="UP001258017">
    <property type="component" value="Unassembled WGS sequence"/>
</dbReference>
<proteinExistence type="predicted"/>
<evidence type="ECO:0000313" key="1">
    <source>
        <dbReference type="EMBL" id="KAK2576134.1"/>
    </source>
</evidence>
<keyword evidence="2" id="KW-1185">Reference proteome</keyword>
<reference evidence="1" key="1">
    <citation type="submission" date="2021-08" db="EMBL/GenBank/DDBJ databases">
        <authorList>
            <person name="Misof B."/>
            <person name="Oliver O."/>
            <person name="Podsiadlowski L."/>
            <person name="Donath A."/>
            <person name="Peters R."/>
            <person name="Mayer C."/>
            <person name="Rust J."/>
            <person name="Gunkel S."/>
            <person name="Lesny P."/>
            <person name="Martin S."/>
            <person name="Oeyen J.P."/>
            <person name="Petersen M."/>
            <person name="Panagiotis P."/>
            <person name="Wilbrandt J."/>
            <person name="Tanja T."/>
        </authorList>
    </citation>
    <scope>NUCLEOTIDE SEQUENCE</scope>
    <source>
        <strain evidence="1">GBR_01_08_01A</strain>
        <tissue evidence="1">Thorax + abdomen</tissue>
    </source>
</reference>
<organism evidence="1 2">
    <name type="scientific">Odynerus spinipes</name>
    <dbReference type="NCBI Taxonomy" id="1348599"/>
    <lineage>
        <taxon>Eukaryota</taxon>
        <taxon>Metazoa</taxon>
        <taxon>Ecdysozoa</taxon>
        <taxon>Arthropoda</taxon>
        <taxon>Hexapoda</taxon>
        <taxon>Insecta</taxon>
        <taxon>Pterygota</taxon>
        <taxon>Neoptera</taxon>
        <taxon>Endopterygota</taxon>
        <taxon>Hymenoptera</taxon>
        <taxon>Apocrita</taxon>
        <taxon>Aculeata</taxon>
        <taxon>Vespoidea</taxon>
        <taxon>Vespidae</taxon>
        <taxon>Eumeninae</taxon>
        <taxon>Odynerus</taxon>
    </lineage>
</organism>
<comment type="caution">
    <text evidence="1">The sequence shown here is derived from an EMBL/GenBank/DDBJ whole genome shotgun (WGS) entry which is preliminary data.</text>
</comment>
<accession>A0AAD9RAG1</accession>
<gene>
    <name evidence="1" type="ORF">KPH14_007464</name>
</gene>
<sequence>MEFRRDGSNDKQYPRHGPCPVSRAFAPLAYPWLRSRRGFGAKHQKYRVHDYAAYGGGPRSERKAATAILDGIDHFGDRHSPIDVIMPGRS</sequence>